<dbReference type="PANTHER" id="PTHR23004:SF11">
    <property type="entry name" value="PROTEIN RPI-1"/>
    <property type="match status" value="1"/>
</dbReference>
<comment type="caution">
    <text evidence="3">The sequence shown here is derived from an EMBL/GenBank/DDBJ whole genome shotgun (WGS) entry which is preliminary data.</text>
</comment>
<dbReference type="GO" id="GO:0005815">
    <property type="term" value="C:microtubule organizing center"/>
    <property type="evidence" value="ECO:0007669"/>
    <property type="project" value="TreeGrafter"/>
</dbReference>
<dbReference type="Proteomes" id="UP000678393">
    <property type="component" value="Unassembled WGS sequence"/>
</dbReference>
<organism evidence="3 4">
    <name type="scientific">Candidula unifasciata</name>
    <dbReference type="NCBI Taxonomy" id="100452"/>
    <lineage>
        <taxon>Eukaryota</taxon>
        <taxon>Metazoa</taxon>
        <taxon>Spiralia</taxon>
        <taxon>Lophotrochozoa</taxon>
        <taxon>Mollusca</taxon>
        <taxon>Gastropoda</taxon>
        <taxon>Heterobranchia</taxon>
        <taxon>Euthyneura</taxon>
        <taxon>Panpulmonata</taxon>
        <taxon>Eupulmonata</taxon>
        <taxon>Stylommatophora</taxon>
        <taxon>Helicina</taxon>
        <taxon>Helicoidea</taxon>
        <taxon>Geomitridae</taxon>
        <taxon>Candidula</taxon>
    </lineage>
</organism>
<accession>A0A8S3ZPH9</accession>
<evidence type="ECO:0000313" key="4">
    <source>
        <dbReference type="Proteomes" id="UP000678393"/>
    </source>
</evidence>
<dbReference type="GO" id="GO:0005874">
    <property type="term" value="C:microtubule"/>
    <property type="evidence" value="ECO:0007669"/>
    <property type="project" value="TreeGrafter"/>
</dbReference>
<dbReference type="OrthoDB" id="1738954at2759"/>
<feature type="non-terminal residue" evidence="3">
    <location>
        <position position="184"/>
    </location>
</feature>
<name>A0A8S3ZPH9_9EUPU</name>
<dbReference type="SMART" id="SM00537">
    <property type="entry name" value="DCX"/>
    <property type="match status" value="1"/>
</dbReference>
<sequence length="184" mass="21176">SYNLLLQAEDGGAKDRSKNPRRARKLRFYVNGDRYFRGKKISITPNHYCNFNDLLGDLTGKLSSNLNLHYGVRQIFTPRAGRKVHNIEELVDGEAYVCAGFEAFRMVKYGRSELEPWSVEPHTLTRSSHRSPHASSCYSPYKSSRHSPRHSTCYSLRHSPCHSPRHSPFHSLRHSLRHSPCRSP</sequence>
<feature type="domain" description="Doublecortin" evidence="2">
    <location>
        <begin position="24"/>
        <end position="110"/>
    </location>
</feature>
<dbReference type="EMBL" id="CAJHNH020003391">
    <property type="protein sequence ID" value="CAG5129192.1"/>
    <property type="molecule type" value="Genomic_DNA"/>
</dbReference>
<dbReference type="InterPro" id="IPR003533">
    <property type="entry name" value="Doublecortin_dom"/>
</dbReference>
<dbReference type="Pfam" id="PF03607">
    <property type="entry name" value="DCX"/>
    <property type="match status" value="1"/>
</dbReference>
<reference evidence="3" key="1">
    <citation type="submission" date="2021-04" db="EMBL/GenBank/DDBJ databases">
        <authorList>
            <consortium name="Molecular Ecology Group"/>
        </authorList>
    </citation>
    <scope>NUCLEOTIDE SEQUENCE</scope>
</reference>
<proteinExistence type="predicted"/>
<protein>
    <recommendedName>
        <fullName evidence="2">Doublecortin domain-containing protein</fullName>
    </recommendedName>
</protein>
<evidence type="ECO:0000259" key="2">
    <source>
        <dbReference type="PROSITE" id="PS50309"/>
    </source>
</evidence>
<gene>
    <name evidence="3" type="ORF">CUNI_LOCUS14750</name>
</gene>
<dbReference type="InterPro" id="IPR036572">
    <property type="entry name" value="Doublecortin_dom_sf"/>
</dbReference>
<dbReference type="PANTHER" id="PTHR23004">
    <property type="entry name" value="DOUBLECORTIN DOMAIN CONTAINING 2"/>
    <property type="match status" value="1"/>
</dbReference>
<feature type="compositionally biased region" description="Polar residues" evidence="1">
    <location>
        <begin position="133"/>
        <end position="142"/>
    </location>
</feature>
<feature type="non-terminal residue" evidence="3">
    <location>
        <position position="1"/>
    </location>
</feature>
<dbReference type="PROSITE" id="PS50309">
    <property type="entry name" value="DC"/>
    <property type="match status" value="1"/>
</dbReference>
<dbReference type="Gene3D" id="3.10.20.230">
    <property type="entry name" value="Doublecortin domain"/>
    <property type="match status" value="1"/>
</dbReference>
<dbReference type="GO" id="GO:0035556">
    <property type="term" value="P:intracellular signal transduction"/>
    <property type="evidence" value="ECO:0007669"/>
    <property type="project" value="InterPro"/>
</dbReference>
<evidence type="ECO:0000256" key="1">
    <source>
        <dbReference type="SAM" id="MobiDB-lite"/>
    </source>
</evidence>
<keyword evidence="4" id="KW-1185">Reference proteome</keyword>
<evidence type="ECO:0000313" key="3">
    <source>
        <dbReference type="EMBL" id="CAG5129192.1"/>
    </source>
</evidence>
<dbReference type="SUPFAM" id="SSF89837">
    <property type="entry name" value="Doublecortin (DC)"/>
    <property type="match status" value="1"/>
</dbReference>
<dbReference type="AlphaFoldDB" id="A0A8S3ZPH9"/>
<feature type="region of interest" description="Disordered" evidence="1">
    <location>
        <begin position="122"/>
        <end position="149"/>
    </location>
</feature>